<dbReference type="EMBL" id="BMAO01031846">
    <property type="protein sequence ID" value="GFQ78025.1"/>
    <property type="molecule type" value="Genomic_DNA"/>
</dbReference>
<organism evidence="1 2">
    <name type="scientific">Trichonephila clavata</name>
    <name type="common">Joro spider</name>
    <name type="synonym">Nephila clavata</name>
    <dbReference type="NCBI Taxonomy" id="2740835"/>
    <lineage>
        <taxon>Eukaryota</taxon>
        <taxon>Metazoa</taxon>
        <taxon>Ecdysozoa</taxon>
        <taxon>Arthropoda</taxon>
        <taxon>Chelicerata</taxon>
        <taxon>Arachnida</taxon>
        <taxon>Araneae</taxon>
        <taxon>Araneomorphae</taxon>
        <taxon>Entelegynae</taxon>
        <taxon>Araneoidea</taxon>
        <taxon>Nephilidae</taxon>
        <taxon>Trichonephila</taxon>
    </lineage>
</organism>
<accession>A0A8X6FE12</accession>
<evidence type="ECO:0000313" key="1">
    <source>
        <dbReference type="EMBL" id="GFQ78025.1"/>
    </source>
</evidence>
<reference evidence="1" key="1">
    <citation type="submission" date="2020-07" db="EMBL/GenBank/DDBJ databases">
        <title>Multicomponent nature underlies the extraordinary mechanical properties of spider dragline silk.</title>
        <authorList>
            <person name="Kono N."/>
            <person name="Nakamura H."/>
            <person name="Mori M."/>
            <person name="Yoshida Y."/>
            <person name="Ohtoshi R."/>
            <person name="Malay A.D."/>
            <person name="Moran D.A.P."/>
            <person name="Tomita M."/>
            <person name="Numata K."/>
            <person name="Arakawa K."/>
        </authorList>
    </citation>
    <scope>NUCLEOTIDE SEQUENCE</scope>
</reference>
<name>A0A8X6FE12_TRICU</name>
<keyword evidence="2" id="KW-1185">Reference proteome</keyword>
<dbReference type="OrthoDB" id="10552435at2759"/>
<proteinExistence type="predicted"/>
<gene>
    <name evidence="1" type="ORF">TNCT_57191</name>
</gene>
<dbReference type="Proteomes" id="UP000887116">
    <property type="component" value="Unassembled WGS sequence"/>
</dbReference>
<dbReference type="AlphaFoldDB" id="A0A8X6FE12"/>
<comment type="caution">
    <text evidence="1">The sequence shown here is derived from an EMBL/GenBank/DDBJ whole genome shotgun (WGS) entry which is preliminary data.</text>
</comment>
<sequence>MGLHYKGSKSKHIFNINLSLVTFHPLCHFLLTHRISSKRPQSYVTNKPLTNRILSNIFIISDPFKYQFGYYDSIPKRDSYFKTLLDSLVIGSCCQQSFFYSHEIPVCFHPRPGLDVSSV</sequence>
<evidence type="ECO:0000313" key="2">
    <source>
        <dbReference type="Proteomes" id="UP000887116"/>
    </source>
</evidence>
<protein>
    <submittedName>
        <fullName evidence="1">Uncharacterized protein</fullName>
    </submittedName>
</protein>